<dbReference type="GO" id="GO:0043139">
    <property type="term" value="F:5'-3' DNA helicase activity"/>
    <property type="evidence" value="ECO:0007669"/>
    <property type="project" value="UniProtKB-EC"/>
</dbReference>
<evidence type="ECO:0000256" key="16">
    <source>
        <dbReference type="ARBA" id="ARBA00066212"/>
    </source>
</evidence>
<dbReference type="GO" id="GO:0008270">
    <property type="term" value="F:zinc ion binding"/>
    <property type="evidence" value="ECO:0007669"/>
    <property type="project" value="UniProtKB-KW"/>
</dbReference>
<evidence type="ECO:0000256" key="13">
    <source>
        <dbReference type="ARBA" id="ARBA00023242"/>
    </source>
</evidence>
<comment type="subcellular location">
    <subcellularLocation>
        <location evidence="1">Nucleus</location>
    </subcellularLocation>
</comment>
<keyword evidence="6 19" id="KW-0863">Zinc-finger</keyword>
<keyword evidence="11" id="KW-0234">DNA repair</keyword>
<organism evidence="22 23">
    <name type="scientific">Leptonychotes weddellii</name>
    <name type="common">Weddell seal</name>
    <name type="synonym">Otaria weddellii</name>
    <dbReference type="NCBI Taxonomy" id="9713"/>
    <lineage>
        <taxon>Eukaryota</taxon>
        <taxon>Metazoa</taxon>
        <taxon>Chordata</taxon>
        <taxon>Craniata</taxon>
        <taxon>Vertebrata</taxon>
        <taxon>Euteleostomi</taxon>
        <taxon>Mammalia</taxon>
        <taxon>Eutheria</taxon>
        <taxon>Laurasiatheria</taxon>
        <taxon>Carnivora</taxon>
        <taxon>Caniformia</taxon>
        <taxon>Pinnipedia</taxon>
        <taxon>Phocidae</taxon>
        <taxon>Monachinae</taxon>
        <taxon>Lobodontini</taxon>
        <taxon>Leptonychotes</taxon>
    </lineage>
</organism>
<dbReference type="InterPro" id="IPR041677">
    <property type="entry name" value="DNA2/NAM7_AAA_11"/>
</dbReference>
<comment type="subunit">
    <text evidence="16">Interacts with DNA repair protein RAD51; the interaction promotes RAD51 strand exchange activity. Also interacts with DNA repair proteins EXO1 and BRCA1; the interactions are increased following DNA damage induction.</text>
</comment>
<dbReference type="InterPro" id="IPR018838">
    <property type="entry name" value="ZGRF1-like_N"/>
</dbReference>
<dbReference type="KEGG" id="lww:102743175"/>
<keyword evidence="2" id="KW-0597">Phosphoprotein</keyword>
<evidence type="ECO:0000256" key="20">
    <source>
        <dbReference type="SAM" id="MobiDB-lite"/>
    </source>
</evidence>
<feature type="domain" description="GRF-type" evidence="21">
    <location>
        <begin position="1311"/>
        <end position="1353"/>
    </location>
</feature>
<evidence type="ECO:0000256" key="12">
    <source>
        <dbReference type="ARBA" id="ARBA00023235"/>
    </source>
</evidence>
<proteinExistence type="predicted"/>
<dbReference type="GeneID" id="102743175"/>
<keyword evidence="9" id="KW-0862">Zinc</keyword>
<evidence type="ECO:0000256" key="15">
    <source>
        <dbReference type="ARBA" id="ARBA00048954"/>
    </source>
</evidence>
<dbReference type="Proteomes" id="UP000245341">
    <property type="component" value="Unplaced"/>
</dbReference>
<dbReference type="Pfam" id="PF13087">
    <property type="entry name" value="AAA_12"/>
    <property type="match status" value="1"/>
</dbReference>
<feature type="compositionally biased region" description="Polar residues" evidence="20">
    <location>
        <begin position="336"/>
        <end position="346"/>
    </location>
</feature>
<feature type="region of interest" description="Disordered" evidence="20">
    <location>
        <begin position="336"/>
        <end position="358"/>
    </location>
</feature>
<keyword evidence="5" id="KW-0227">DNA damage</keyword>
<reference evidence="23" key="1">
    <citation type="submission" date="2025-08" db="UniProtKB">
        <authorList>
            <consortium name="RefSeq"/>
        </authorList>
    </citation>
    <scope>IDENTIFICATION</scope>
    <source>
        <tissue evidence="23">Liver</tissue>
    </source>
</reference>
<feature type="region of interest" description="Disordered" evidence="20">
    <location>
        <begin position="2019"/>
        <end position="2044"/>
    </location>
</feature>
<evidence type="ECO:0000256" key="18">
    <source>
        <dbReference type="ARBA" id="ARBA00083828"/>
    </source>
</evidence>
<dbReference type="PROSITE" id="PS51999">
    <property type="entry name" value="ZF_GRF"/>
    <property type="match status" value="1"/>
</dbReference>
<evidence type="ECO:0000256" key="2">
    <source>
        <dbReference type="ARBA" id="ARBA00022553"/>
    </source>
</evidence>
<dbReference type="EC" id="5.6.2.3" evidence="14"/>
<dbReference type="SUPFAM" id="SSF52540">
    <property type="entry name" value="P-loop containing nucleoside triphosphate hydrolases"/>
    <property type="match status" value="1"/>
</dbReference>
<evidence type="ECO:0000256" key="4">
    <source>
        <dbReference type="ARBA" id="ARBA00022741"/>
    </source>
</evidence>
<keyword evidence="13" id="KW-0539">Nucleus</keyword>
<dbReference type="PANTHER" id="PTHR28535">
    <property type="entry name" value="ZINC FINGER GRF-TYPE CONTAINING 1"/>
    <property type="match status" value="1"/>
</dbReference>
<keyword evidence="12" id="KW-0413">Isomerase</keyword>
<dbReference type="GO" id="GO:0006302">
    <property type="term" value="P:double-strand break repair"/>
    <property type="evidence" value="ECO:0007669"/>
    <property type="project" value="TreeGrafter"/>
</dbReference>
<dbReference type="InterPro" id="IPR052800">
    <property type="entry name" value="DNA_Repair_Helicase_ZGRF1"/>
</dbReference>
<evidence type="ECO:0000256" key="6">
    <source>
        <dbReference type="ARBA" id="ARBA00022771"/>
    </source>
</evidence>
<evidence type="ECO:0000256" key="3">
    <source>
        <dbReference type="ARBA" id="ARBA00022723"/>
    </source>
</evidence>
<evidence type="ECO:0000256" key="9">
    <source>
        <dbReference type="ARBA" id="ARBA00022833"/>
    </source>
</evidence>
<dbReference type="InterPro" id="IPR010666">
    <property type="entry name" value="Znf_GRF"/>
</dbReference>
<protein>
    <recommendedName>
        <fullName evidence="17">5'-3' DNA helicase ZGRF1</fullName>
        <ecNumber evidence="14">5.6.2.3</ecNumber>
    </recommendedName>
    <alternativeName>
        <fullName evidence="18">GRF-type zinc finger domain-containing protein 1</fullName>
    </alternativeName>
</protein>
<comment type="catalytic activity">
    <reaction evidence="15">
        <text>ATP + H2O = ADP + phosphate + H(+)</text>
        <dbReference type="Rhea" id="RHEA:13065"/>
        <dbReference type="ChEBI" id="CHEBI:15377"/>
        <dbReference type="ChEBI" id="CHEBI:15378"/>
        <dbReference type="ChEBI" id="CHEBI:30616"/>
        <dbReference type="ChEBI" id="CHEBI:43474"/>
        <dbReference type="ChEBI" id="CHEBI:456216"/>
        <dbReference type="EC" id="5.6.2.3"/>
    </reaction>
</comment>
<keyword evidence="3" id="KW-0479">Metal-binding</keyword>
<dbReference type="FunFam" id="3.40.50.300:FF:001407">
    <property type="entry name" value="ZGRF1 isoform 9"/>
    <property type="match status" value="1"/>
</dbReference>
<dbReference type="Pfam" id="PF10382">
    <property type="entry name" value="ZGRF1-like_N"/>
    <property type="match status" value="1"/>
</dbReference>
<keyword evidence="4" id="KW-0547">Nucleotide-binding</keyword>
<dbReference type="Pfam" id="PF06839">
    <property type="entry name" value="Zn_ribbon_GRF"/>
    <property type="match status" value="1"/>
</dbReference>
<dbReference type="GO" id="GO:0016787">
    <property type="term" value="F:hydrolase activity"/>
    <property type="evidence" value="ECO:0007669"/>
    <property type="project" value="UniProtKB-KW"/>
</dbReference>
<dbReference type="InterPro" id="IPR047187">
    <property type="entry name" value="SF1_C_Upf1"/>
</dbReference>
<dbReference type="CTD" id="55345"/>
<evidence type="ECO:0000313" key="23">
    <source>
        <dbReference type="RefSeq" id="XP_030883523.1"/>
    </source>
</evidence>
<dbReference type="Pfam" id="PF13086">
    <property type="entry name" value="AAA_11"/>
    <property type="match status" value="1"/>
</dbReference>
<evidence type="ECO:0000256" key="7">
    <source>
        <dbReference type="ARBA" id="ARBA00022801"/>
    </source>
</evidence>
<evidence type="ECO:0000256" key="5">
    <source>
        <dbReference type="ARBA" id="ARBA00022763"/>
    </source>
</evidence>
<dbReference type="PANTHER" id="PTHR28535:SF1">
    <property type="entry name" value="PROTEIN ZGRF1"/>
    <property type="match status" value="1"/>
</dbReference>
<name>A0A7F8QT79_LEPWE</name>
<evidence type="ECO:0000256" key="8">
    <source>
        <dbReference type="ARBA" id="ARBA00022806"/>
    </source>
</evidence>
<keyword evidence="22" id="KW-1185">Reference proteome</keyword>
<evidence type="ECO:0000256" key="10">
    <source>
        <dbReference type="ARBA" id="ARBA00022840"/>
    </source>
</evidence>
<gene>
    <name evidence="23" type="primary">ZGRF1</name>
</gene>
<sequence length="2044" mass="229912">MESQEFIVLYTHQKMKKSKVWQDGILKITHLGNKAILYDDKGECLESIFLKCLEVKPGDDLESDRYLITVEEVKVAGSIAIKQDVIKEAPELNPRRFISSDRSLGCQPAGLKRKFTGFRGPRQVPKKMIITENGESAASLEAKKPGPIFLSPFYSTPPLFSTAGKKDINNMPTDPEKSITYKNRETNGLHFSSIVSTPSFKNNPEMLCEENYFCSPVYSVNKHSDSVLTNEAIKKDGLTSHCLGVSQNIRSKAQILALLKSKSTGVCKELNSGIAEHLPQIQLQGNENIPTKPKCITEQEECAEVKKSTDSLHHQHQSENIMRNKSRWAMYLSSQSSPVHSSTEDGNNIERKPKVQGDNTNLNLKDLLVQERKQFFETCAEKGKKYNEDKPVDDNDQSLDQEVKLEIPSFCKSNSLPVTCSSVECDGLLSESDIQKNNKISVRQNDQMCLKGSILIRENAQEINLCGTPEKKYKQLMSVLPESEHLRTESSISNNSRLSDDFTNMLFKSNTDNGSLNSIPEPMSNVIQPLVEVTFNLNNFETSDTEEESQEDNKISQDSEGWVEEALVNDSSSGVQKRCEDISCKKVGSEHLSLLTSIRDKPTETFPIKETLLSQFCDKACVGVDTGPWKAGNIRKEIEECSDTLSSFDSSLEGTDNVFIDNNENANKSIQKVRINYDIASLLNKSKGISLNLHTPCINIATNQTPENSLFSEQTEPQTFIMGSNLDKNDEQVLLSTSSSNISIQELNINHNHSEECIALDKSNIQVSNSLYPLEKKHPISKDTEAYIPESEDLRSIRSLDHDHIEVETNGESKQYWNSPRNPLELSGLVNNISLLKSLSEHSTALEGLEVLKKKYATFKQQGTLWTYEPDSNPEEKEVEASEPLQSLQPVEFQGHQVKGSATSAVMVRGHSSQLECGQFPDSIEYENRTTDTCLLTPKLTSACMQIDFLQVTSPEQKNSTLNPVSTFSLNSRDEDFVLEFSEESLKERTLPGDLHFLNLEFIKKSSSLENKNFQRLPIISRTRVPLITLPPAERSPDLDACSYVINCDRQESSGSPHILNLCEESGVLSFSCGLEDQSETSFCKESREMTPRDVLLLNNVSTQSKWLKYQNIPQCNLTTSNRVDKKVTDGFSAEVISGTHFSDTGERQNVAVNKSSLDSMHLQMLKGMLHQQQQDFSSQDLVPRKKALSLSIKQTSKTEKLQNMLRESACYIYSVTGNLQEINGSELCFPSGQKIKSACLPQRQIHIPAVFQSPAHYKQIFTSCLIEHLNILLFGLAQRLHKALSKVDISFYTSLKGEKLKNVESNVPSCHHHQPAKLVMVKKEGPNKGRLFYTCDGPKVDRCKFFKWLEEMTPEYLTQEDCLPSMVLSDIKSIGLYLRSQKIPLFEECQLLVRKGIDFQRKQYGKLKKFTTINPEFYTEPKSKLYLKLSRKESSSTYSKNDLWVVSKTLDFELDTFIACSAFFGPSSINEVELLPLKGYFPSNWPTNVVVHALLVCNASTELTTLKNIQDNFNPATLPLTQYLLTMSSSTIVSNKRVNKRRFIPPAFSNINTKFELLSLEATLRLASELIQAHKLNKDQATALIQIAQMMASHGNVEEVKELQIHTLPITIIHGVFGSGKSYLLAVVILFFVQLFEKSEVPTVGNARPWKLLISSSTNVAVDRVLLGLHASENENEQLKELHALMKEDLTPLERVYVRKSIEQHKLGTNKTLLKQVRVVGVTCAACPFPCMNDLKFPVVVLDECSQITEPASLLPIARFECEKLILVGDPKQLPPTIQGSDAAHENGLEQTLFDRLCLMGHKPVLLRTQYRCHPAISAISNDLFYEGNLMNGISETERSPLLEWLPTLCFYNVKGLEQIERDNSFHNVAEAAFTLKLIQSLIASGIAGSMIGVITLYKSQMYKLCHLLSAVDFDHPDIKAVHVSTVDAFQGAEKEIIILSCVRTRQVGFIDSEKRMNVALTRGRRHLLIVGNLSCLRKNRLWGRVIQHCEGREDGLQHASQYEPQLNHLLKDYFEKQAEEKQKKKNEKDKSKDKSHSQKDVV</sequence>
<evidence type="ECO:0000313" key="22">
    <source>
        <dbReference type="Proteomes" id="UP000245341"/>
    </source>
</evidence>
<dbReference type="InterPro" id="IPR027417">
    <property type="entry name" value="P-loop_NTPase"/>
</dbReference>
<dbReference type="OrthoDB" id="6513042at2759"/>
<evidence type="ECO:0000256" key="17">
    <source>
        <dbReference type="ARBA" id="ARBA00072540"/>
    </source>
</evidence>
<keyword evidence="7" id="KW-0378">Hydrolase</keyword>
<evidence type="ECO:0000256" key="1">
    <source>
        <dbReference type="ARBA" id="ARBA00004123"/>
    </source>
</evidence>
<dbReference type="FunFam" id="3.40.50.300:FF:001087">
    <property type="entry name" value="ZGRF1 isoform 9"/>
    <property type="match status" value="1"/>
</dbReference>
<dbReference type="GO" id="GO:0035861">
    <property type="term" value="C:site of double-strand break"/>
    <property type="evidence" value="ECO:0007669"/>
    <property type="project" value="TreeGrafter"/>
</dbReference>
<evidence type="ECO:0000256" key="14">
    <source>
        <dbReference type="ARBA" id="ARBA00044969"/>
    </source>
</evidence>
<evidence type="ECO:0000256" key="11">
    <source>
        <dbReference type="ARBA" id="ARBA00023204"/>
    </source>
</evidence>
<keyword evidence="10" id="KW-0067">ATP-binding</keyword>
<dbReference type="CDD" id="cd18808">
    <property type="entry name" value="SF1_C_Upf1"/>
    <property type="match status" value="1"/>
</dbReference>
<dbReference type="GO" id="GO:0005524">
    <property type="term" value="F:ATP binding"/>
    <property type="evidence" value="ECO:0007669"/>
    <property type="project" value="UniProtKB-KW"/>
</dbReference>
<dbReference type="Gene3D" id="3.40.50.300">
    <property type="entry name" value="P-loop containing nucleotide triphosphate hydrolases"/>
    <property type="match status" value="2"/>
</dbReference>
<dbReference type="RefSeq" id="XP_030883523.1">
    <property type="nucleotide sequence ID" value="XM_031027663.1"/>
</dbReference>
<dbReference type="GO" id="GO:0005634">
    <property type="term" value="C:nucleus"/>
    <property type="evidence" value="ECO:0007669"/>
    <property type="project" value="UniProtKB-SubCell"/>
</dbReference>
<evidence type="ECO:0000256" key="19">
    <source>
        <dbReference type="PROSITE-ProRule" id="PRU01343"/>
    </source>
</evidence>
<evidence type="ECO:0000259" key="21">
    <source>
        <dbReference type="PROSITE" id="PS51999"/>
    </source>
</evidence>
<accession>A0A7F8QT79</accession>
<keyword evidence="8" id="KW-0347">Helicase</keyword>
<dbReference type="InterPro" id="IPR041679">
    <property type="entry name" value="DNA2/NAM7-like_C"/>
</dbReference>